<evidence type="ECO:0000256" key="11">
    <source>
        <dbReference type="ARBA" id="ARBA00023235"/>
    </source>
</evidence>
<keyword evidence="9 18" id="KW-0630">Potassium</keyword>
<feature type="domain" description="YjeF C-terminal" evidence="20">
    <location>
        <begin position="219"/>
        <end position="495"/>
    </location>
</feature>
<comment type="function">
    <text evidence="14 19">Bifunctional enzyme that catalyzes the epimerization of the S- and R-forms of NAD(P)HX and the dehydration of the S-form of NAD(P)HX at the expense of ADP, which is converted to AMP. This allows the repair of both epimers of NAD(P)HX, a damaged form of NAD(P)H that is a result of enzymatic or heat-dependent hydration.</text>
</comment>
<comment type="function">
    <text evidence="18">Catalyzes the epimerization of the S- and R-forms of NAD(P)HX, a damaged form of NAD(P)H that is a result of enzymatic or heat-dependent hydration. This is a prerequisite for the S-specific NAD(P)H-hydrate dehydratase to allow the repair of both epimers of NAD(P)HX.</text>
</comment>
<feature type="binding site" evidence="17">
    <location>
        <position position="438"/>
    </location>
    <ligand>
        <name>(6S)-NADPHX</name>
        <dbReference type="ChEBI" id="CHEBI:64076"/>
    </ligand>
</feature>
<evidence type="ECO:0000256" key="4">
    <source>
        <dbReference type="ARBA" id="ARBA00009524"/>
    </source>
</evidence>
<keyword evidence="13" id="KW-0511">Multifunctional enzyme</keyword>
<comment type="similarity">
    <text evidence="4 19">In the C-terminal section; belongs to the NnrD/CARKD family.</text>
</comment>
<comment type="function">
    <text evidence="17">Catalyzes the dehydration of the S-form of NAD(P)HX at the expense of ADP, which is converted to AMP. Together with NAD(P)HX epimerase, which catalyzes the epimerization of the S- and R-forms, the enzyme allows the repair of both epimers of NAD(P)HX, a damaged form of NAD(P)H that is a result of enzymatic or heat-dependent hydration.</text>
</comment>
<evidence type="ECO:0000256" key="19">
    <source>
        <dbReference type="PIRNR" id="PIRNR017184"/>
    </source>
</evidence>
<dbReference type="GO" id="GO:0046496">
    <property type="term" value="P:nicotinamide nucleotide metabolic process"/>
    <property type="evidence" value="ECO:0007669"/>
    <property type="project" value="UniProtKB-UniRule"/>
</dbReference>
<comment type="catalytic activity">
    <reaction evidence="2 18 19">
        <text>(6R)-NADPHX = (6S)-NADPHX</text>
        <dbReference type="Rhea" id="RHEA:32227"/>
        <dbReference type="ChEBI" id="CHEBI:64076"/>
        <dbReference type="ChEBI" id="CHEBI:64077"/>
        <dbReference type="EC" id="5.1.99.6"/>
    </reaction>
</comment>
<dbReference type="Pfam" id="PF03853">
    <property type="entry name" value="YjeF_N"/>
    <property type="match status" value="1"/>
</dbReference>
<sequence length="495" mass="52823">MEPILRADQHKEADIRTSENGIPSLVLMERAALAVVDVLEEEEFDLSDVLVICGTGNNAGDGAAIARILTERGYGATVFAAGDEKKYSEQMKTQMMVLTHYPVKVLRGDFPVEGYTLIVDALFGIGMHRPVTGNYAEVIEAVNDSDLPVVAVDMPSGIHTDTGAVCGVAVRADLTVTFTTGKAGLYLYPGAAYAGRVLVRKIGIPVEKDMLRECPLFSLDETDLKLLPARNESGNKGTFGKVLVIAGSEEICGAAYLSAAAALKSGAGMVKIYTDEKNRTALATLLPEALLSVYTSKGWKPESLLENLKWADAVLIGPGLGTGEISKKILTTFLKSGWKKTTVIDADALNILARHEELISLIDFPVTITPHLMEMSRLCDYSVEEIKKELVYVASKAAEESGACVVLKDARTVVALPDGRSFLNLSGCSALSTAGSGDVLAGMITTLTMQHPDLPVPPQALAVYIHGKCGELAAEKYSAASATAGDLLEFIHRFL</sequence>
<dbReference type="GO" id="GO:0046872">
    <property type="term" value="F:metal ion binding"/>
    <property type="evidence" value="ECO:0007669"/>
    <property type="project" value="UniProtKB-UniRule"/>
</dbReference>
<dbReference type="EMBL" id="CM001487">
    <property type="protein sequence ID" value="EIM56138.1"/>
    <property type="molecule type" value="Genomic_DNA"/>
</dbReference>
<dbReference type="SUPFAM" id="SSF64153">
    <property type="entry name" value="YjeF N-terminal domain-like"/>
    <property type="match status" value="1"/>
</dbReference>
<evidence type="ECO:0000256" key="12">
    <source>
        <dbReference type="ARBA" id="ARBA00023239"/>
    </source>
</evidence>
<dbReference type="HAMAP" id="MF_01966">
    <property type="entry name" value="NADHX_epimerase"/>
    <property type="match status" value="1"/>
</dbReference>
<evidence type="ECO:0000256" key="3">
    <source>
        <dbReference type="ARBA" id="ARBA00006001"/>
    </source>
</evidence>
<keyword evidence="11 18" id="KW-0413">Isomerase</keyword>
<dbReference type="eggNOG" id="COG0062">
    <property type="taxonomic scope" value="Bacteria"/>
</dbReference>
<dbReference type="InterPro" id="IPR030677">
    <property type="entry name" value="Nnr"/>
</dbReference>
<dbReference type="PIRSF" id="PIRSF017184">
    <property type="entry name" value="Nnr"/>
    <property type="match status" value="1"/>
</dbReference>
<keyword evidence="7 17" id="KW-0067">ATP-binding</keyword>
<evidence type="ECO:0000256" key="1">
    <source>
        <dbReference type="ARBA" id="ARBA00000013"/>
    </source>
</evidence>
<comment type="similarity">
    <text evidence="3 19">In the N-terminal section; belongs to the NnrE/AIBP family.</text>
</comment>
<evidence type="ECO:0000256" key="15">
    <source>
        <dbReference type="ARBA" id="ARBA00048238"/>
    </source>
</evidence>
<organism evidence="22 23">
    <name type="scientific">Eubacterium cellulosolvens (strain ATCC 43171 / JCM 9499 / 6)</name>
    <name type="common">Cillobacterium cellulosolvens</name>
    <dbReference type="NCBI Taxonomy" id="633697"/>
    <lineage>
        <taxon>Bacteria</taxon>
        <taxon>Bacillati</taxon>
        <taxon>Bacillota</taxon>
        <taxon>Clostridia</taxon>
        <taxon>Eubacteriales</taxon>
        <taxon>Eubacteriaceae</taxon>
        <taxon>Eubacterium</taxon>
    </lineage>
</organism>
<feature type="binding site" evidence="18">
    <location>
        <position position="156"/>
    </location>
    <ligand>
        <name>K(+)</name>
        <dbReference type="ChEBI" id="CHEBI:29103"/>
    </ligand>
</feature>
<keyword evidence="12 17" id="KW-0456">Lyase</keyword>
<dbReference type="GO" id="GO:0052855">
    <property type="term" value="F:ADP-dependent NAD(P)H-hydrate dehydratase activity"/>
    <property type="evidence" value="ECO:0007669"/>
    <property type="project" value="UniProtKB-UniRule"/>
</dbReference>
<proteinExistence type="inferred from homology"/>
<evidence type="ECO:0000313" key="22">
    <source>
        <dbReference type="EMBL" id="EIM56138.1"/>
    </source>
</evidence>
<dbReference type="PROSITE" id="PS51383">
    <property type="entry name" value="YJEF_C_3"/>
    <property type="match status" value="1"/>
</dbReference>
<evidence type="ECO:0000256" key="17">
    <source>
        <dbReference type="HAMAP-Rule" id="MF_01965"/>
    </source>
</evidence>
<evidence type="ECO:0000256" key="14">
    <source>
        <dbReference type="ARBA" id="ARBA00025153"/>
    </source>
</evidence>
<dbReference type="PROSITE" id="PS01050">
    <property type="entry name" value="YJEF_C_2"/>
    <property type="match status" value="1"/>
</dbReference>
<comment type="similarity">
    <text evidence="18">Belongs to the NnrE/AIBP family.</text>
</comment>
<feature type="binding site" evidence="17">
    <location>
        <position position="254"/>
    </location>
    <ligand>
        <name>(6S)-NADPHX</name>
        <dbReference type="ChEBI" id="CHEBI:64076"/>
    </ligand>
</feature>
<dbReference type="PROSITE" id="PS51385">
    <property type="entry name" value="YJEF_N"/>
    <property type="match status" value="1"/>
</dbReference>
<feature type="binding site" evidence="17">
    <location>
        <begin position="408"/>
        <end position="412"/>
    </location>
    <ligand>
        <name>AMP</name>
        <dbReference type="ChEBI" id="CHEBI:456215"/>
    </ligand>
</feature>
<evidence type="ECO:0000256" key="18">
    <source>
        <dbReference type="HAMAP-Rule" id="MF_01966"/>
    </source>
</evidence>
<comment type="caution">
    <text evidence="18">Lacks conserved residue(s) required for the propagation of feature annotation.</text>
</comment>
<keyword evidence="6 17" id="KW-0547">Nucleotide-binding</keyword>
<reference evidence="22 23" key="2">
    <citation type="submission" date="2012-02" db="EMBL/GenBank/DDBJ databases">
        <title>Improved High-Quality Draft sequence of Eubacterium cellulosolvens 6.</title>
        <authorList>
            <consortium name="US DOE Joint Genome Institute"/>
            <person name="Lucas S."/>
            <person name="Han J."/>
            <person name="Lapidus A."/>
            <person name="Cheng J.-F."/>
            <person name="Goodwin L."/>
            <person name="Pitluck S."/>
            <person name="Peters L."/>
            <person name="Mikhailova N."/>
            <person name="Gu W."/>
            <person name="Detter J.C."/>
            <person name="Han C."/>
            <person name="Tapia R."/>
            <person name="Land M."/>
            <person name="Hauser L."/>
            <person name="Kyrpides N."/>
            <person name="Ivanova N."/>
            <person name="Pagani I."/>
            <person name="Johnson E."/>
            <person name="Mukhopadhyay B."/>
            <person name="Anderson I."/>
            <person name="Woyke T."/>
        </authorList>
    </citation>
    <scope>NUCLEOTIDE SEQUENCE [LARGE SCALE GENOMIC DNA]</scope>
    <source>
        <strain evidence="22 23">6</strain>
    </source>
</reference>
<comment type="catalytic activity">
    <reaction evidence="15 17 19">
        <text>(6S)-NADHX + ADP = AMP + phosphate + NADH + H(+)</text>
        <dbReference type="Rhea" id="RHEA:32223"/>
        <dbReference type="ChEBI" id="CHEBI:15378"/>
        <dbReference type="ChEBI" id="CHEBI:43474"/>
        <dbReference type="ChEBI" id="CHEBI:57945"/>
        <dbReference type="ChEBI" id="CHEBI:64074"/>
        <dbReference type="ChEBI" id="CHEBI:456215"/>
        <dbReference type="ChEBI" id="CHEBI:456216"/>
        <dbReference type="EC" id="4.2.1.136"/>
    </reaction>
</comment>
<evidence type="ECO:0000256" key="6">
    <source>
        <dbReference type="ARBA" id="ARBA00022741"/>
    </source>
</evidence>
<dbReference type="NCBIfam" id="TIGR00196">
    <property type="entry name" value="yjeF_cterm"/>
    <property type="match status" value="1"/>
</dbReference>
<comment type="subunit">
    <text evidence="17">Homotetramer.</text>
</comment>
<keyword evidence="10 17" id="KW-0520">NAD</keyword>
<evidence type="ECO:0000256" key="10">
    <source>
        <dbReference type="ARBA" id="ARBA00023027"/>
    </source>
</evidence>
<dbReference type="STRING" id="633697.EubceDRAFT1_0278"/>
<evidence type="ECO:0000256" key="9">
    <source>
        <dbReference type="ARBA" id="ARBA00022958"/>
    </source>
</evidence>
<evidence type="ECO:0000256" key="8">
    <source>
        <dbReference type="ARBA" id="ARBA00022857"/>
    </source>
</evidence>
<evidence type="ECO:0000256" key="16">
    <source>
        <dbReference type="ARBA" id="ARBA00049209"/>
    </source>
</evidence>
<dbReference type="InterPro" id="IPR036652">
    <property type="entry name" value="YjeF_N_dom_sf"/>
</dbReference>
<evidence type="ECO:0000313" key="23">
    <source>
        <dbReference type="Proteomes" id="UP000005753"/>
    </source>
</evidence>
<comment type="similarity">
    <text evidence="17">Belongs to the NnrD/CARKD family.</text>
</comment>
<comment type="cofactor">
    <cofactor evidence="17">
        <name>Mg(2+)</name>
        <dbReference type="ChEBI" id="CHEBI:18420"/>
    </cofactor>
</comment>
<dbReference type="PANTHER" id="PTHR12592:SF0">
    <property type="entry name" value="ATP-DEPENDENT (S)-NAD(P)H-HYDRATE DEHYDRATASE"/>
    <property type="match status" value="1"/>
</dbReference>
<feature type="binding site" evidence="18">
    <location>
        <position position="58"/>
    </location>
    <ligand>
        <name>K(+)</name>
        <dbReference type="ChEBI" id="CHEBI:29103"/>
    </ligand>
</feature>
<feature type="binding site" evidence="18">
    <location>
        <position position="120"/>
    </location>
    <ligand>
        <name>K(+)</name>
        <dbReference type="ChEBI" id="CHEBI:29103"/>
    </ligand>
</feature>
<dbReference type="Gene3D" id="3.40.50.10260">
    <property type="entry name" value="YjeF N-terminal domain"/>
    <property type="match status" value="1"/>
</dbReference>
<dbReference type="Proteomes" id="UP000005753">
    <property type="component" value="Chromosome"/>
</dbReference>
<keyword evidence="23" id="KW-1185">Reference proteome</keyword>
<dbReference type="NCBIfam" id="TIGR00197">
    <property type="entry name" value="yjeF_nterm"/>
    <property type="match status" value="1"/>
</dbReference>
<keyword evidence="5 18" id="KW-0479">Metal-binding</keyword>
<dbReference type="EC" id="5.1.99.6" evidence="19"/>
<dbReference type="AlphaFoldDB" id="I5AQR5"/>
<dbReference type="Pfam" id="PF01256">
    <property type="entry name" value="Carb_kinase"/>
    <property type="match status" value="1"/>
</dbReference>
<dbReference type="eggNOG" id="COG0063">
    <property type="taxonomic scope" value="Bacteria"/>
</dbReference>
<dbReference type="GO" id="GO:0052856">
    <property type="term" value="F:NAD(P)HX epimerase activity"/>
    <property type="evidence" value="ECO:0007669"/>
    <property type="project" value="UniProtKB-UniRule"/>
</dbReference>
<dbReference type="GO" id="GO:0005524">
    <property type="term" value="F:ATP binding"/>
    <property type="evidence" value="ECO:0007669"/>
    <property type="project" value="UniProtKB-UniRule"/>
</dbReference>
<dbReference type="HOGENOM" id="CLU_024853_4_1_9"/>
<dbReference type="SUPFAM" id="SSF53613">
    <property type="entry name" value="Ribokinase-like"/>
    <property type="match status" value="1"/>
</dbReference>
<comment type="catalytic activity">
    <reaction evidence="16 17 19">
        <text>(6S)-NADPHX + ADP = AMP + phosphate + NADPH + H(+)</text>
        <dbReference type="Rhea" id="RHEA:32235"/>
        <dbReference type="ChEBI" id="CHEBI:15378"/>
        <dbReference type="ChEBI" id="CHEBI:43474"/>
        <dbReference type="ChEBI" id="CHEBI:57783"/>
        <dbReference type="ChEBI" id="CHEBI:64076"/>
        <dbReference type="ChEBI" id="CHEBI:456215"/>
        <dbReference type="ChEBI" id="CHEBI:456216"/>
        <dbReference type="EC" id="4.2.1.136"/>
    </reaction>
</comment>
<feature type="binding site" evidence="17">
    <location>
        <position position="437"/>
    </location>
    <ligand>
        <name>AMP</name>
        <dbReference type="ChEBI" id="CHEBI:456215"/>
    </ligand>
</feature>
<accession>I5AQR5</accession>
<evidence type="ECO:0000259" key="21">
    <source>
        <dbReference type="PROSITE" id="PS51385"/>
    </source>
</evidence>
<dbReference type="CDD" id="cd01171">
    <property type="entry name" value="YXKO-related"/>
    <property type="match status" value="1"/>
</dbReference>
<dbReference type="HAMAP" id="MF_01965">
    <property type="entry name" value="NADHX_dehydratase"/>
    <property type="match status" value="1"/>
</dbReference>
<evidence type="ECO:0000256" key="5">
    <source>
        <dbReference type="ARBA" id="ARBA00022723"/>
    </source>
</evidence>
<feature type="binding site" evidence="18">
    <location>
        <begin position="124"/>
        <end position="130"/>
    </location>
    <ligand>
        <name>(6S)-NADPHX</name>
        <dbReference type="ChEBI" id="CHEBI:64076"/>
    </ligand>
</feature>
<gene>
    <name evidence="18" type="primary">nnrE</name>
    <name evidence="17" type="synonym">nnrD</name>
    <name evidence="22" type="ORF">EubceDRAFT1_0278</name>
</gene>
<dbReference type="GO" id="GO:0110051">
    <property type="term" value="P:metabolite repair"/>
    <property type="evidence" value="ECO:0007669"/>
    <property type="project" value="TreeGrafter"/>
</dbReference>
<dbReference type="InterPro" id="IPR004443">
    <property type="entry name" value="YjeF_N_dom"/>
</dbReference>
<keyword evidence="8 17" id="KW-0521">NADP</keyword>
<feature type="binding site" evidence="17">
    <location>
        <position position="319"/>
    </location>
    <ligand>
        <name>(6S)-NADPHX</name>
        <dbReference type="ChEBI" id="CHEBI:64076"/>
    </ligand>
</feature>
<evidence type="ECO:0000256" key="2">
    <source>
        <dbReference type="ARBA" id="ARBA00000909"/>
    </source>
</evidence>
<comment type="catalytic activity">
    <reaction evidence="1 18 19">
        <text>(6R)-NADHX = (6S)-NADHX</text>
        <dbReference type="Rhea" id="RHEA:32215"/>
        <dbReference type="ChEBI" id="CHEBI:64074"/>
        <dbReference type="ChEBI" id="CHEBI:64075"/>
        <dbReference type="EC" id="5.1.99.6"/>
    </reaction>
</comment>
<feature type="binding site" evidence="18">
    <location>
        <position position="153"/>
    </location>
    <ligand>
        <name>(6S)-NADPHX</name>
        <dbReference type="ChEBI" id="CHEBI:64076"/>
    </ligand>
</feature>
<dbReference type="PANTHER" id="PTHR12592">
    <property type="entry name" value="ATP-DEPENDENT (S)-NAD(P)H-HYDRATE DEHYDRATASE FAMILY MEMBER"/>
    <property type="match status" value="1"/>
</dbReference>
<name>I5AQR5_EUBC6</name>
<dbReference type="InterPro" id="IPR029056">
    <property type="entry name" value="Ribokinase-like"/>
</dbReference>
<dbReference type="InterPro" id="IPR000631">
    <property type="entry name" value="CARKD"/>
</dbReference>
<dbReference type="Gene3D" id="3.40.1190.20">
    <property type="match status" value="1"/>
</dbReference>
<feature type="binding site" evidence="17">
    <location>
        <position position="371"/>
    </location>
    <ligand>
        <name>(6S)-NADPHX</name>
        <dbReference type="ChEBI" id="CHEBI:64076"/>
    </ligand>
</feature>
<evidence type="ECO:0000256" key="7">
    <source>
        <dbReference type="ARBA" id="ARBA00022840"/>
    </source>
</evidence>
<reference evidence="22 23" key="1">
    <citation type="submission" date="2010-08" db="EMBL/GenBank/DDBJ databases">
        <authorList>
            <consortium name="US DOE Joint Genome Institute (JGI-PGF)"/>
            <person name="Lucas S."/>
            <person name="Copeland A."/>
            <person name="Lapidus A."/>
            <person name="Cheng J.-F."/>
            <person name="Bruce D."/>
            <person name="Goodwin L."/>
            <person name="Pitluck S."/>
            <person name="Land M.L."/>
            <person name="Hauser L."/>
            <person name="Chang Y.-J."/>
            <person name="Anderson I.J."/>
            <person name="Johnson E."/>
            <person name="Mulhopadhyay B."/>
            <person name="Kyrpides N."/>
            <person name="Woyke T.J."/>
        </authorList>
    </citation>
    <scope>NUCLEOTIDE SEQUENCE [LARGE SCALE GENOMIC DNA]</scope>
    <source>
        <strain evidence="22 23">6</strain>
    </source>
</reference>
<protein>
    <recommendedName>
        <fullName evidence="19">Bifunctional NAD(P)H-hydrate repair enzyme</fullName>
    </recommendedName>
    <alternativeName>
        <fullName evidence="19">Nicotinamide nucleotide repair protein</fullName>
    </alternativeName>
    <domain>
        <recommendedName>
            <fullName evidence="19">ADP-dependent (S)-NAD(P)H-hydrate dehydratase</fullName>
            <ecNumber evidence="19">4.2.1.136</ecNumber>
        </recommendedName>
        <alternativeName>
            <fullName evidence="19">ADP-dependent NAD(P)HX dehydratase</fullName>
        </alternativeName>
    </domain>
    <domain>
        <recommendedName>
            <fullName evidence="19">NAD(P)H-hydrate epimerase</fullName>
            <ecNumber evidence="19">5.1.99.6</ecNumber>
        </recommendedName>
    </domain>
</protein>
<comment type="cofactor">
    <cofactor evidence="18 19">
        <name>K(+)</name>
        <dbReference type="ChEBI" id="CHEBI:29103"/>
    </cofactor>
    <text evidence="18 19">Binds 1 potassium ion per subunit.</text>
</comment>
<feature type="binding site" evidence="18">
    <location>
        <position position="135"/>
    </location>
    <ligand>
        <name>(6S)-NADPHX</name>
        <dbReference type="ChEBI" id="CHEBI:64076"/>
    </ligand>
</feature>
<dbReference type="InterPro" id="IPR017953">
    <property type="entry name" value="Carbohydrate_kinase_pred_CS"/>
</dbReference>
<evidence type="ECO:0000259" key="20">
    <source>
        <dbReference type="PROSITE" id="PS51383"/>
    </source>
</evidence>
<dbReference type="EC" id="4.2.1.136" evidence="19"/>
<evidence type="ECO:0000256" key="13">
    <source>
        <dbReference type="ARBA" id="ARBA00023268"/>
    </source>
</evidence>
<feature type="domain" description="YjeF N-terminal" evidence="21">
    <location>
        <begin position="10"/>
        <end position="210"/>
    </location>
</feature>